<name>A0A453AYK0_AEGTS</name>
<keyword evidence="2" id="KW-1185">Reference proteome</keyword>
<reference evidence="1" key="5">
    <citation type="journal article" date="2021" name="G3 (Bethesda)">
        <title>Aegilops tauschii genome assembly Aet v5.0 features greater sequence contiguity and improved annotation.</title>
        <authorList>
            <person name="Wang L."/>
            <person name="Zhu T."/>
            <person name="Rodriguez J.C."/>
            <person name="Deal K.R."/>
            <person name="Dubcovsky J."/>
            <person name="McGuire P.E."/>
            <person name="Lux T."/>
            <person name="Spannagl M."/>
            <person name="Mayer K.F.X."/>
            <person name="Baldrich P."/>
            <person name="Meyers B.C."/>
            <person name="Huo N."/>
            <person name="Gu Y.Q."/>
            <person name="Zhou H."/>
            <person name="Devos K.M."/>
            <person name="Bennetzen J.L."/>
            <person name="Unver T."/>
            <person name="Budak H."/>
            <person name="Gulick P.J."/>
            <person name="Galiba G."/>
            <person name="Kalapos B."/>
            <person name="Nelson D.R."/>
            <person name="Li P."/>
            <person name="You F.M."/>
            <person name="Luo M.C."/>
            <person name="Dvorak J."/>
        </authorList>
    </citation>
    <scope>NUCLEOTIDE SEQUENCE [LARGE SCALE GENOMIC DNA]</scope>
    <source>
        <strain evidence="1">cv. AL8/78</strain>
    </source>
</reference>
<accession>A0A453AYK0</accession>
<dbReference type="Proteomes" id="UP000015105">
    <property type="component" value="Chromosome 2D"/>
</dbReference>
<evidence type="ECO:0000313" key="1">
    <source>
        <dbReference type="EnsemblPlants" id="AET2Gv20306300.1"/>
    </source>
</evidence>
<dbReference type="AlphaFoldDB" id="A0A453AYK0"/>
<reference evidence="1" key="4">
    <citation type="submission" date="2019-03" db="UniProtKB">
        <authorList>
            <consortium name="EnsemblPlants"/>
        </authorList>
    </citation>
    <scope>IDENTIFICATION</scope>
</reference>
<reference evidence="1" key="3">
    <citation type="journal article" date="2017" name="Nature">
        <title>Genome sequence of the progenitor of the wheat D genome Aegilops tauschii.</title>
        <authorList>
            <person name="Luo M.C."/>
            <person name="Gu Y.Q."/>
            <person name="Puiu D."/>
            <person name="Wang H."/>
            <person name="Twardziok S.O."/>
            <person name="Deal K.R."/>
            <person name="Huo N."/>
            <person name="Zhu T."/>
            <person name="Wang L."/>
            <person name="Wang Y."/>
            <person name="McGuire P.E."/>
            <person name="Liu S."/>
            <person name="Long H."/>
            <person name="Ramasamy R.K."/>
            <person name="Rodriguez J.C."/>
            <person name="Van S.L."/>
            <person name="Yuan L."/>
            <person name="Wang Z."/>
            <person name="Xia Z."/>
            <person name="Xiao L."/>
            <person name="Anderson O.D."/>
            <person name="Ouyang S."/>
            <person name="Liang Y."/>
            <person name="Zimin A.V."/>
            <person name="Pertea G."/>
            <person name="Qi P."/>
            <person name="Bennetzen J.L."/>
            <person name="Dai X."/>
            <person name="Dawson M.W."/>
            <person name="Muller H.G."/>
            <person name="Kugler K."/>
            <person name="Rivarola-Duarte L."/>
            <person name="Spannagl M."/>
            <person name="Mayer K.F.X."/>
            <person name="Lu F.H."/>
            <person name="Bevan M.W."/>
            <person name="Leroy P."/>
            <person name="Li P."/>
            <person name="You F.M."/>
            <person name="Sun Q."/>
            <person name="Liu Z."/>
            <person name="Lyons E."/>
            <person name="Wicker T."/>
            <person name="Salzberg S.L."/>
            <person name="Devos K.M."/>
            <person name="Dvorak J."/>
        </authorList>
    </citation>
    <scope>NUCLEOTIDE SEQUENCE [LARGE SCALE GENOMIC DNA]</scope>
    <source>
        <strain evidence="1">cv. AL8/78</strain>
    </source>
</reference>
<dbReference type="Gramene" id="AET2Gv20306300.1">
    <property type="protein sequence ID" value="AET2Gv20306300.1"/>
    <property type="gene ID" value="AET2Gv20306300"/>
</dbReference>
<reference evidence="2" key="2">
    <citation type="journal article" date="2017" name="Nat. Plants">
        <title>The Aegilops tauschii genome reveals multiple impacts of transposons.</title>
        <authorList>
            <person name="Zhao G."/>
            <person name="Zou C."/>
            <person name="Li K."/>
            <person name="Wang K."/>
            <person name="Li T."/>
            <person name="Gao L."/>
            <person name="Zhang X."/>
            <person name="Wang H."/>
            <person name="Yang Z."/>
            <person name="Liu X."/>
            <person name="Jiang W."/>
            <person name="Mao L."/>
            <person name="Kong X."/>
            <person name="Jiao Y."/>
            <person name="Jia J."/>
        </authorList>
    </citation>
    <scope>NUCLEOTIDE SEQUENCE [LARGE SCALE GENOMIC DNA]</scope>
    <source>
        <strain evidence="2">cv. AL8/78</strain>
    </source>
</reference>
<dbReference type="EnsemblPlants" id="AET2Gv20306300.1">
    <property type="protein sequence ID" value="AET2Gv20306300.1"/>
    <property type="gene ID" value="AET2Gv20306300"/>
</dbReference>
<proteinExistence type="predicted"/>
<sequence length="79" mass="9217">DHTPLLVDSGEATHVGNKSMFSFESVWFEREGFLDLIAREWAKDSGGRTSVERWQNKIRHLRQFLRGWAKHLSGIYKAE</sequence>
<evidence type="ECO:0000313" key="2">
    <source>
        <dbReference type="Proteomes" id="UP000015105"/>
    </source>
</evidence>
<reference evidence="2" key="1">
    <citation type="journal article" date="2014" name="Science">
        <title>Ancient hybridizations among the ancestral genomes of bread wheat.</title>
        <authorList>
            <consortium name="International Wheat Genome Sequencing Consortium,"/>
            <person name="Marcussen T."/>
            <person name="Sandve S.R."/>
            <person name="Heier L."/>
            <person name="Spannagl M."/>
            <person name="Pfeifer M."/>
            <person name="Jakobsen K.S."/>
            <person name="Wulff B.B."/>
            <person name="Steuernagel B."/>
            <person name="Mayer K.F."/>
            <person name="Olsen O.A."/>
        </authorList>
    </citation>
    <scope>NUCLEOTIDE SEQUENCE [LARGE SCALE GENOMIC DNA]</scope>
    <source>
        <strain evidence="2">cv. AL8/78</strain>
    </source>
</reference>
<organism evidence="1 2">
    <name type="scientific">Aegilops tauschii subsp. strangulata</name>
    <name type="common">Goatgrass</name>
    <dbReference type="NCBI Taxonomy" id="200361"/>
    <lineage>
        <taxon>Eukaryota</taxon>
        <taxon>Viridiplantae</taxon>
        <taxon>Streptophyta</taxon>
        <taxon>Embryophyta</taxon>
        <taxon>Tracheophyta</taxon>
        <taxon>Spermatophyta</taxon>
        <taxon>Magnoliopsida</taxon>
        <taxon>Liliopsida</taxon>
        <taxon>Poales</taxon>
        <taxon>Poaceae</taxon>
        <taxon>BOP clade</taxon>
        <taxon>Pooideae</taxon>
        <taxon>Triticodae</taxon>
        <taxon>Triticeae</taxon>
        <taxon>Triticinae</taxon>
        <taxon>Aegilops</taxon>
    </lineage>
</organism>
<protein>
    <submittedName>
        <fullName evidence="1">Uncharacterized protein</fullName>
    </submittedName>
</protein>